<dbReference type="SUPFAM" id="SSF53474">
    <property type="entry name" value="alpha/beta-Hydrolases"/>
    <property type="match status" value="1"/>
</dbReference>
<feature type="signal peptide" evidence="1">
    <location>
        <begin position="1"/>
        <end position="24"/>
    </location>
</feature>
<keyword evidence="4" id="KW-1185">Reference proteome</keyword>
<dbReference type="RefSeq" id="WP_272458125.1">
    <property type="nucleotide sequence ID" value="NZ_JAGTJJ010000001.1"/>
</dbReference>
<evidence type="ECO:0000256" key="1">
    <source>
        <dbReference type="SAM" id="SignalP"/>
    </source>
</evidence>
<protein>
    <submittedName>
        <fullName evidence="3">Alpha/beta fold hydrolase</fullName>
    </submittedName>
</protein>
<organism evidence="3 4">
    <name type="scientific">Polyangium jinanense</name>
    <dbReference type="NCBI Taxonomy" id="2829994"/>
    <lineage>
        <taxon>Bacteria</taxon>
        <taxon>Pseudomonadati</taxon>
        <taxon>Myxococcota</taxon>
        <taxon>Polyangia</taxon>
        <taxon>Polyangiales</taxon>
        <taxon>Polyangiaceae</taxon>
        <taxon>Polyangium</taxon>
    </lineage>
</organism>
<dbReference type="EMBL" id="JAGTJJ010000001">
    <property type="protein sequence ID" value="MDC3979588.1"/>
    <property type="molecule type" value="Genomic_DNA"/>
</dbReference>
<dbReference type="GO" id="GO:0016787">
    <property type="term" value="F:hydrolase activity"/>
    <property type="evidence" value="ECO:0007669"/>
    <property type="project" value="UniProtKB-KW"/>
</dbReference>
<accession>A0A9X3WZG2</accession>
<dbReference type="Proteomes" id="UP001151081">
    <property type="component" value="Unassembled WGS sequence"/>
</dbReference>
<feature type="chain" id="PRO_5040829768" evidence="1">
    <location>
        <begin position="25"/>
        <end position="353"/>
    </location>
</feature>
<evidence type="ECO:0000313" key="3">
    <source>
        <dbReference type="EMBL" id="MDC3979588.1"/>
    </source>
</evidence>
<keyword evidence="3" id="KW-0378">Hydrolase</keyword>
<sequence length="353" mass="37063">MKSVAIWSRLLSLVTFLFARPASADQPGEQDLLLQVELRPLVTADIEAHVLVNPDHPSGGRTFVLLHGLAHTGDALRPLVEAVFANKALKASRAVLLSLPGHGGSSLPQGQGVLFGDLTLDDDAAALIGALDALAARGLRPDVLVGHSMGAGIVEHAQDRLIDDETDFRTRFGIKEVVLLASTIPNAVPPNVLPWDLADSGAGAAFLAPLVILSDPILGPHLSIPPAVWPGLFFTNTIGDLAPGAPSAADVVAQGYIAPEALTASLEMLGAGGWSRPTVGPGIFGRRHGSEACVIAFSEDIFIAVDEEMALYRYLTGDTQYQRFVLVTRSDAVHDMLISAPDAVASAMETCSK</sequence>
<comment type="caution">
    <text evidence="3">The sequence shown here is derived from an EMBL/GenBank/DDBJ whole genome shotgun (WGS) entry which is preliminary data.</text>
</comment>
<dbReference type="AlphaFoldDB" id="A0A9X3WZG2"/>
<reference evidence="3 4" key="1">
    <citation type="submission" date="2021-04" db="EMBL/GenBank/DDBJ databases">
        <title>Genome analysis of Polyangium sp.</title>
        <authorList>
            <person name="Li Y."/>
            <person name="Wang J."/>
        </authorList>
    </citation>
    <scope>NUCLEOTIDE SEQUENCE [LARGE SCALE GENOMIC DNA]</scope>
    <source>
        <strain evidence="3 4">SDU14</strain>
    </source>
</reference>
<keyword evidence="1" id="KW-0732">Signal</keyword>
<dbReference type="Pfam" id="PF12697">
    <property type="entry name" value="Abhydrolase_6"/>
    <property type="match status" value="1"/>
</dbReference>
<feature type="domain" description="AB hydrolase-1" evidence="2">
    <location>
        <begin position="63"/>
        <end position="346"/>
    </location>
</feature>
<gene>
    <name evidence="3" type="ORF">KEG57_03685</name>
</gene>
<dbReference type="InterPro" id="IPR029058">
    <property type="entry name" value="AB_hydrolase_fold"/>
</dbReference>
<dbReference type="Gene3D" id="3.40.50.1820">
    <property type="entry name" value="alpha/beta hydrolase"/>
    <property type="match status" value="1"/>
</dbReference>
<name>A0A9X3WZG2_9BACT</name>
<dbReference type="InterPro" id="IPR000073">
    <property type="entry name" value="AB_hydrolase_1"/>
</dbReference>
<evidence type="ECO:0000313" key="4">
    <source>
        <dbReference type="Proteomes" id="UP001151081"/>
    </source>
</evidence>
<evidence type="ECO:0000259" key="2">
    <source>
        <dbReference type="Pfam" id="PF12697"/>
    </source>
</evidence>
<proteinExistence type="predicted"/>